<accession>A0A443HNA8</accession>
<dbReference type="EMBL" id="RCNU01000010">
    <property type="protein sequence ID" value="RWQ93289.1"/>
    <property type="molecule type" value="Genomic_DNA"/>
</dbReference>
<evidence type="ECO:0000256" key="9">
    <source>
        <dbReference type="ARBA" id="ARBA00023136"/>
    </source>
</evidence>
<keyword evidence="6" id="KW-0999">Mitochondrion inner membrane</keyword>
<comment type="similarity">
    <text evidence="2 11">Belongs to the mitochondrial carrier (TC 2.A.29) family.</text>
</comment>
<evidence type="ECO:0000256" key="1">
    <source>
        <dbReference type="ARBA" id="ARBA00004448"/>
    </source>
</evidence>
<feature type="repeat" description="Solcar" evidence="10">
    <location>
        <begin position="100"/>
        <end position="189"/>
    </location>
</feature>
<comment type="caution">
    <text evidence="12">The sequence shown here is derived from an EMBL/GenBank/DDBJ whole genome shotgun (WGS) entry which is preliminary data.</text>
</comment>
<evidence type="ECO:0000313" key="12">
    <source>
        <dbReference type="EMBL" id="RWQ93289.1"/>
    </source>
</evidence>
<comment type="subcellular location">
    <subcellularLocation>
        <location evidence="1">Mitochondrion inner membrane</location>
        <topology evidence="1">Multi-pass membrane protein</topology>
    </subcellularLocation>
</comment>
<dbReference type="PANTHER" id="PTHR45624">
    <property type="entry name" value="MITOCHONDRIAL BASIC AMINO ACIDS TRANSPORTER-RELATED"/>
    <property type="match status" value="1"/>
</dbReference>
<organism evidence="12 13">
    <name type="scientific">Byssochlamys spectabilis</name>
    <name type="common">Paecilomyces variotii</name>
    <dbReference type="NCBI Taxonomy" id="264951"/>
    <lineage>
        <taxon>Eukaryota</taxon>
        <taxon>Fungi</taxon>
        <taxon>Dikarya</taxon>
        <taxon>Ascomycota</taxon>
        <taxon>Pezizomycotina</taxon>
        <taxon>Eurotiomycetes</taxon>
        <taxon>Eurotiomycetidae</taxon>
        <taxon>Eurotiales</taxon>
        <taxon>Thermoascaceae</taxon>
        <taxon>Paecilomyces</taxon>
    </lineage>
</organism>
<dbReference type="STRING" id="264951.A0A443HNA8"/>
<dbReference type="SUPFAM" id="SSF103506">
    <property type="entry name" value="Mitochondrial carrier"/>
    <property type="match status" value="1"/>
</dbReference>
<keyword evidence="9 10" id="KW-0472">Membrane</keyword>
<dbReference type="VEuPathDB" id="FungiDB:C8Q69DRAFT_446785"/>
<dbReference type="InterPro" id="IPR002067">
    <property type="entry name" value="MCP"/>
</dbReference>
<gene>
    <name evidence="12" type="ORF">C8Q69DRAFT_446785</name>
</gene>
<evidence type="ECO:0000256" key="4">
    <source>
        <dbReference type="ARBA" id="ARBA00022692"/>
    </source>
</evidence>
<dbReference type="GeneID" id="39598437"/>
<evidence type="ECO:0000256" key="7">
    <source>
        <dbReference type="ARBA" id="ARBA00022989"/>
    </source>
</evidence>
<dbReference type="GO" id="GO:1990575">
    <property type="term" value="P:mitochondrial L-ornithine transmembrane transport"/>
    <property type="evidence" value="ECO:0007669"/>
    <property type="project" value="TreeGrafter"/>
</dbReference>
<dbReference type="GO" id="GO:0005743">
    <property type="term" value="C:mitochondrial inner membrane"/>
    <property type="evidence" value="ECO:0007669"/>
    <property type="project" value="UniProtKB-SubCell"/>
</dbReference>
<dbReference type="PROSITE" id="PS50920">
    <property type="entry name" value="SOLCAR"/>
    <property type="match status" value="2"/>
</dbReference>
<dbReference type="PANTHER" id="PTHR45624:SF12">
    <property type="entry name" value="MITOCHONDRIAL ORNITHINE TRANSPORTER 1"/>
    <property type="match status" value="1"/>
</dbReference>
<dbReference type="GO" id="GO:0000064">
    <property type="term" value="F:L-ornithine transmembrane transporter activity"/>
    <property type="evidence" value="ECO:0007669"/>
    <property type="project" value="TreeGrafter"/>
</dbReference>
<dbReference type="AlphaFoldDB" id="A0A443HNA8"/>
<keyword evidence="5" id="KW-0677">Repeat</keyword>
<keyword evidence="7" id="KW-1133">Transmembrane helix</keyword>
<proteinExistence type="inferred from homology"/>
<dbReference type="Proteomes" id="UP000283841">
    <property type="component" value="Unassembled WGS sequence"/>
</dbReference>
<evidence type="ECO:0000256" key="8">
    <source>
        <dbReference type="ARBA" id="ARBA00023128"/>
    </source>
</evidence>
<keyword evidence="8" id="KW-0496">Mitochondrion</keyword>
<evidence type="ECO:0000256" key="3">
    <source>
        <dbReference type="ARBA" id="ARBA00022448"/>
    </source>
</evidence>
<feature type="repeat" description="Solcar" evidence="10">
    <location>
        <begin position="202"/>
        <end position="282"/>
    </location>
</feature>
<evidence type="ECO:0000256" key="6">
    <source>
        <dbReference type="ARBA" id="ARBA00022792"/>
    </source>
</evidence>
<dbReference type="InterPro" id="IPR023395">
    <property type="entry name" value="MCP_dom_sf"/>
</dbReference>
<dbReference type="InterPro" id="IPR018108">
    <property type="entry name" value="MCP_transmembrane"/>
</dbReference>
<dbReference type="Gene3D" id="1.50.40.10">
    <property type="entry name" value="Mitochondrial carrier domain"/>
    <property type="match status" value="1"/>
</dbReference>
<dbReference type="RefSeq" id="XP_028482934.1">
    <property type="nucleotide sequence ID" value="XM_028629160.1"/>
</dbReference>
<dbReference type="Pfam" id="PF00153">
    <property type="entry name" value="Mito_carr"/>
    <property type="match status" value="2"/>
</dbReference>
<dbReference type="PRINTS" id="PR00926">
    <property type="entry name" value="MITOCARRIER"/>
</dbReference>
<evidence type="ECO:0000313" key="13">
    <source>
        <dbReference type="Proteomes" id="UP000283841"/>
    </source>
</evidence>
<name>A0A443HNA8_BYSSP</name>
<reference evidence="12 13" key="1">
    <citation type="journal article" date="2018" name="Front. Microbiol.">
        <title>Genomic and genetic insights into a cosmopolitan fungus, Paecilomyces variotii (Eurotiales).</title>
        <authorList>
            <person name="Urquhart A.S."/>
            <person name="Mondo S.J."/>
            <person name="Makela M.R."/>
            <person name="Hane J.K."/>
            <person name="Wiebenga A."/>
            <person name="He G."/>
            <person name="Mihaltcheva S."/>
            <person name="Pangilinan J."/>
            <person name="Lipzen A."/>
            <person name="Barry K."/>
            <person name="de Vries R.P."/>
            <person name="Grigoriev I.V."/>
            <person name="Idnurm A."/>
        </authorList>
    </citation>
    <scope>NUCLEOTIDE SEQUENCE [LARGE SCALE GENOMIC DNA]</scope>
    <source>
        <strain evidence="12 13">CBS 101075</strain>
    </source>
</reference>
<sequence length="282" mass="31539">MEVTDSVPTLEIPRDHVAETAKEMVIGIVGGVTQVMIDIMKVRMQTRGNGDMFSVARNIWSLEGPLAFYKISIVYSSFHAFSQFFDTVGDDSHTSIDGKTSLGRIYLAGGMAGVVNSFVSGPTEHVRIRLQTQTHEKSSRLYSGTADCVRKIVRQAGMRGLYRGLTATMLREFGSYGIWFSCFEVFVQEISKVQNKKRDELPKWQIACCGALVGEILWITNYPMDIIKSKMQTDSFGEKQQYRTTLDAVRQTFNAYGFKGFYRGLTPTLVRAIPVSAGTFTI</sequence>
<evidence type="ECO:0000256" key="10">
    <source>
        <dbReference type="PROSITE-ProRule" id="PRU00282"/>
    </source>
</evidence>
<keyword evidence="3 11" id="KW-0813">Transport</keyword>
<protein>
    <submittedName>
        <fullName evidence="12">MC family mitochondrial carrier protein</fullName>
    </submittedName>
</protein>
<evidence type="ECO:0000256" key="5">
    <source>
        <dbReference type="ARBA" id="ARBA00022737"/>
    </source>
</evidence>
<keyword evidence="13" id="KW-1185">Reference proteome</keyword>
<evidence type="ECO:0000256" key="2">
    <source>
        <dbReference type="ARBA" id="ARBA00006375"/>
    </source>
</evidence>
<dbReference type="InterPro" id="IPR050567">
    <property type="entry name" value="Mitochondrial_Carrier"/>
</dbReference>
<keyword evidence="4 10" id="KW-0812">Transmembrane</keyword>
<evidence type="ECO:0000256" key="11">
    <source>
        <dbReference type="RuleBase" id="RU000488"/>
    </source>
</evidence>